<dbReference type="PROSITE" id="PS50017">
    <property type="entry name" value="DEATH_DOMAIN"/>
    <property type="match status" value="1"/>
</dbReference>
<dbReference type="GO" id="GO:0007165">
    <property type="term" value="P:signal transduction"/>
    <property type="evidence" value="ECO:0007669"/>
    <property type="project" value="InterPro"/>
</dbReference>
<dbReference type="InterPro" id="IPR000488">
    <property type="entry name" value="Death_dom"/>
</dbReference>
<proteinExistence type="predicted"/>
<evidence type="ECO:0000256" key="2">
    <source>
        <dbReference type="SAM" id="MobiDB-lite"/>
    </source>
</evidence>
<dbReference type="InterPro" id="IPR045578">
    <property type="entry name" value="USP47_C"/>
</dbReference>
<feature type="coiled-coil region" evidence="1">
    <location>
        <begin position="497"/>
        <end position="553"/>
    </location>
</feature>
<dbReference type="Gene3D" id="1.10.533.10">
    <property type="entry name" value="Death Domain, Fas"/>
    <property type="match status" value="1"/>
</dbReference>
<feature type="region of interest" description="Disordered" evidence="2">
    <location>
        <begin position="875"/>
        <end position="907"/>
    </location>
</feature>
<feature type="compositionally biased region" description="Basic and acidic residues" evidence="2">
    <location>
        <begin position="877"/>
        <end position="891"/>
    </location>
</feature>
<feature type="region of interest" description="Disordered" evidence="2">
    <location>
        <begin position="214"/>
        <end position="249"/>
    </location>
</feature>
<evidence type="ECO:0000259" key="3">
    <source>
        <dbReference type="PROSITE" id="PS50017"/>
    </source>
</evidence>
<evidence type="ECO:0000256" key="1">
    <source>
        <dbReference type="SAM" id="Coils"/>
    </source>
</evidence>
<dbReference type="Pfam" id="PF00531">
    <property type="entry name" value="Death"/>
    <property type="match status" value="1"/>
</dbReference>
<dbReference type="AlphaFoldDB" id="A0A1X7UN19"/>
<dbReference type="InParanoid" id="A0A1X7UN19"/>
<accession>A0A1X7UN19</accession>
<dbReference type="SUPFAM" id="SSF47986">
    <property type="entry name" value="DEATH domain"/>
    <property type="match status" value="1"/>
</dbReference>
<reference evidence="4" key="1">
    <citation type="submission" date="2017-05" db="UniProtKB">
        <authorList>
            <consortium name="EnsemblMetazoa"/>
        </authorList>
    </citation>
    <scope>IDENTIFICATION</scope>
</reference>
<dbReference type="InterPro" id="IPR011029">
    <property type="entry name" value="DEATH-like_dom_sf"/>
</dbReference>
<organism evidence="4">
    <name type="scientific">Amphimedon queenslandica</name>
    <name type="common">Sponge</name>
    <dbReference type="NCBI Taxonomy" id="400682"/>
    <lineage>
        <taxon>Eukaryota</taxon>
        <taxon>Metazoa</taxon>
        <taxon>Porifera</taxon>
        <taxon>Demospongiae</taxon>
        <taxon>Heteroscleromorpha</taxon>
        <taxon>Haplosclerida</taxon>
        <taxon>Niphatidae</taxon>
        <taxon>Amphimedon</taxon>
    </lineage>
</organism>
<dbReference type="EnsemblMetazoa" id="Aqu2.1.29380_001">
    <property type="protein sequence ID" value="Aqu2.1.29380_001"/>
    <property type="gene ID" value="Aqu2.1.29380"/>
</dbReference>
<protein>
    <recommendedName>
        <fullName evidence="3">Death domain-containing protein</fullName>
    </recommendedName>
</protein>
<dbReference type="Pfam" id="PF19718">
    <property type="entry name" value="USP47_C"/>
    <property type="match status" value="1"/>
</dbReference>
<dbReference type="CDD" id="cd01670">
    <property type="entry name" value="Death"/>
    <property type="match status" value="1"/>
</dbReference>
<feature type="compositionally biased region" description="Polar residues" evidence="2">
    <location>
        <begin position="224"/>
        <end position="247"/>
    </location>
</feature>
<sequence>MATNQTCLDLDISDLINVIDLLKKCGFQGTKWQDLGLRLGLLKDTVEAIEVKYPGDVYQCLTECLSHWLRRVDNVDSRGGANFDSLSDALRSMNKTAVAEKLKHHVLMTIFNNRHTVLSQSLCDSVGIAGLLFAERMLTQEAVSRVVSASPSIPNQREALLTAVKEAVQTDPNSLHTFANVLCTISTNISLGQTILDDISKYFPTPKVGEVCETKPHDLLVDPQDNTSTDETKIPDSSSDTSSQPLTPQVEVHVPVSEGLLGDFRSMRMCYGKMFYNVGKIIKRKSPPLEEIKEFLSCCGTVLRRKVEQCSDDIPSVLRLIQDECSLTDIELLHSVVEEMEITEATGYIEAYRTELKKFCKSLSISLCLKERFASIPPLQCQTVTFIFDWEPEEHLLKDIMELLAKVSGKLLKINYIERSKSISVTCSFPFSDVGFTVLRMIENIHILMGQGLKELTIGNLTLWRKQDVRQKELKVKDQDLLQHTEVISYIILEEAEYKLRDIISSKEKEIKELKQEQSMITVPEEVLLDKELSEFNSQFNEIKGRNKELSDKLSKMKIGYLRSLSSNTDSAAGKVRRGMAFEIDDCKFHLEAMTRPDYQPLVDDKRIIEKLQERITITNMELIIKREHNEKIIKDIKDNVEKKERQMCKFKLFCVHPVTGKMIESRFKVHQDIKLPQALAEAYKIMKLAPHIPIERCRLVKYDDYAEAMDQSFDLDEFQDHFFGQLVGGARSYYSFEMFLETRKENETFKKYNKGGMKLMIAVIDLSTGDVAPAEPIRAEQGWTVGELKQYIGEIFNLDPSCMRLILEVYKDGRHLPNDASSLKGEGLYRKHTLFVASDSEDYDRQYKESFMYKHVDAHINSVLLYITLPPFQEHTPGRGEEEEKEDVKSKPSSSVEGRKGGGGGVLKVVSFSRNEEEKGKKRDIQIRVDQRTTLAQLKEELVPLIGVPPTGFKVYRVYNNQQEYEMERLTDSLMAIPSESRFVVRLGRALQVGECRIKLFLLHIDNTEFFNLMMESVVAKNTPVREFKKQIIEEAKVQGIDCVLELDKMRLRKKTWRSPGTVYLDHQLIDKDIHVYAGSEMYVEPLKEPEKMKLPTQMQVYVRRWRPSECSVDPTEEVILDTASPLDLKKKLSELSEVPVDAISVAKGLGSFPAEISCLDIENELEWDPAIQSISQTPFSLYDDGGVIYYKDNREKMKEITAKERAEIEKTENKRINSVRVYGTGSSSSSGMDDNTFMIIVYDLKQ</sequence>
<dbReference type="OrthoDB" id="289038at2759"/>
<name>A0A1X7UN19_AMPQE</name>
<dbReference type="InterPro" id="IPR029071">
    <property type="entry name" value="Ubiquitin-like_domsf"/>
</dbReference>
<feature type="domain" description="Death" evidence="3">
    <location>
        <begin position="29"/>
        <end position="106"/>
    </location>
</feature>
<dbReference type="SUPFAM" id="SSF54236">
    <property type="entry name" value="Ubiquitin-like"/>
    <property type="match status" value="1"/>
</dbReference>
<evidence type="ECO:0000313" key="4">
    <source>
        <dbReference type="EnsemblMetazoa" id="Aqu2.1.29380_001"/>
    </source>
</evidence>
<keyword evidence="1" id="KW-0175">Coiled coil</keyword>